<dbReference type="OrthoDB" id="7457784at2"/>
<evidence type="ECO:0000313" key="3">
    <source>
        <dbReference type="Proteomes" id="UP000199473"/>
    </source>
</evidence>
<keyword evidence="3" id="KW-1185">Reference proteome</keyword>
<dbReference type="STRING" id="1123062.SAMN02745775_108118"/>
<dbReference type="Pfam" id="PF02515">
    <property type="entry name" value="CoA_transf_3"/>
    <property type="match status" value="1"/>
</dbReference>
<dbReference type="InterPro" id="IPR044855">
    <property type="entry name" value="CoA-Trfase_III_dom3_sf"/>
</dbReference>
<protein>
    <submittedName>
        <fullName evidence="2">Crotonobetainyl-CoA:carnitine CoA-transferase CaiB</fullName>
    </submittedName>
</protein>
<dbReference type="InterPro" id="IPR050483">
    <property type="entry name" value="CoA-transferase_III_domain"/>
</dbReference>
<evidence type="ECO:0000256" key="1">
    <source>
        <dbReference type="ARBA" id="ARBA00022679"/>
    </source>
</evidence>
<sequence>MTQAPQASSALSRFTVLDLTRVRSGPTCVRQLADWGANVIKIELPPALDEGDPMGGPRAGSDFQNLHRNKRAMTLNLKSPDGVALLKKLVEKADVVVENFRPDVKKRLGIDYEALSAVNPKLVYASISGFGQDGPYATRPGFDQIAQGMGGLMSITGLPGQGPVRVGIPIADLCAGLFAAQGIMIALLEREVSGKGQWVQSSLLQAQIFMLDFQASRWLMEGQVPKQAGNNHPTSIPTGVFTTSDGYMNIAASGNKIWERCAKALGRDDLLADGRYKTAAGRSEHRDELNAEIQKTTLTNTTAHWVAALNDAGVPCGPIYKVDEMFADPQVQHLGIAQRLNGKLNGGNKGEVAYVGQPIHLSRTPSSIVTHPPELGEHTDEVLAELGLDKATIDDLRARQVI</sequence>
<name>A0A1I4CU57_9PROT</name>
<keyword evidence="1 2" id="KW-0808">Transferase</keyword>
<dbReference type="PANTHER" id="PTHR48207">
    <property type="entry name" value="SUCCINATE--HYDROXYMETHYLGLUTARATE COA-TRANSFERASE"/>
    <property type="match status" value="1"/>
</dbReference>
<proteinExistence type="predicted"/>
<gene>
    <name evidence="2" type="ORF">SAMN02745775_108118</name>
</gene>
<dbReference type="RefSeq" id="WP_092961568.1">
    <property type="nucleotide sequence ID" value="NZ_FOSQ01000008.1"/>
</dbReference>
<organism evidence="2 3">
    <name type="scientific">Falsiroseomonas stagni DSM 19981</name>
    <dbReference type="NCBI Taxonomy" id="1123062"/>
    <lineage>
        <taxon>Bacteria</taxon>
        <taxon>Pseudomonadati</taxon>
        <taxon>Pseudomonadota</taxon>
        <taxon>Alphaproteobacteria</taxon>
        <taxon>Acetobacterales</taxon>
        <taxon>Roseomonadaceae</taxon>
        <taxon>Falsiroseomonas</taxon>
    </lineage>
</organism>
<evidence type="ECO:0000313" key="2">
    <source>
        <dbReference type="EMBL" id="SFK83556.1"/>
    </source>
</evidence>
<dbReference type="InterPro" id="IPR003673">
    <property type="entry name" value="CoA-Trfase_fam_III"/>
</dbReference>
<dbReference type="EMBL" id="FOSQ01000008">
    <property type="protein sequence ID" value="SFK83556.1"/>
    <property type="molecule type" value="Genomic_DNA"/>
</dbReference>
<dbReference type="InterPro" id="IPR023606">
    <property type="entry name" value="CoA-Trfase_III_dom_1_sf"/>
</dbReference>
<dbReference type="SUPFAM" id="SSF89796">
    <property type="entry name" value="CoA-transferase family III (CaiB/BaiF)"/>
    <property type="match status" value="1"/>
</dbReference>
<dbReference type="AlphaFoldDB" id="A0A1I4CU57"/>
<dbReference type="PANTHER" id="PTHR48207:SF3">
    <property type="entry name" value="SUCCINATE--HYDROXYMETHYLGLUTARATE COA-TRANSFERASE"/>
    <property type="match status" value="1"/>
</dbReference>
<reference evidence="2 3" key="1">
    <citation type="submission" date="2016-10" db="EMBL/GenBank/DDBJ databases">
        <authorList>
            <person name="de Groot N.N."/>
        </authorList>
    </citation>
    <scope>NUCLEOTIDE SEQUENCE [LARGE SCALE GENOMIC DNA]</scope>
    <source>
        <strain evidence="2 3">DSM 19981</strain>
    </source>
</reference>
<dbReference type="Proteomes" id="UP000199473">
    <property type="component" value="Unassembled WGS sequence"/>
</dbReference>
<dbReference type="Gene3D" id="3.40.50.10540">
    <property type="entry name" value="Crotonobetainyl-coa:carnitine coa-transferase, domain 1"/>
    <property type="match status" value="1"/>
</dbReference>
<dbReference type="Gene3D" id="3.30.1540.10">
    <property type="entry name" value="formyl-coa transferase, domain 3"/>
    <property type="match status" value="1"/>
</dbReference>
<dbReference type="GO" id="GO:0008410">
    <property type="term" value="F:CoA-transferase activity"/>
    <property type="evidence" value="ECO:0007669"/>
    <property type="project" value="TreeGrafter"/>
</dbReference>
<accession>A0A1I4CU57</accession>